<dbReference type="PANTHER" id="PTHR43394">
    <property type="entry name" value="ATP-DEPENDENT PERMEASE MDL1, MITOCHONDRIAL"/>
    <property type="match status" value="1"/>
</dbReference>
<accession>A0A399IR07</accession>
<evidence type="ECO:0000256" key="3">
    <source>
        <dbReference type="ARBA" id="ARBA00022741"/>
    </source>
</evidence>
<dbReference type="AlphaFoldDB" id="A0A399IR07"/>
<dbReference type="SMART" id="SM00382">
    <property type="entry name" value="AAA"/>
    <property type="match status" value="1"/>
</dbReference>
<feature type="transmembrane region" description="Helical" evidence="7">
    <location>
        <begin position="48"/>
        <end position="69"/>
    </location>
</feature>
<dbReference type="EMBL" id="QXDJ01000002">
    <property type="protein sequence ID" value="RII35484.1"/>
    <property type="molecule type" value="Genomic_DNA"/>
</dbReference>
<keyword evidence="3" id="KW-0547">Nucleotide-binding</keyword>
<evidence type="ECO:0000256" key="1">
    <source>
        <dbReference type="ARBA" id="ARBA00004651"/>
    </source>
</evidence>
<dbReference type="GO" id="GO:0016887">
    <property type="term" value="F:ATP hydrolysis activity"/>
    <property type="evidence" value="ECO:0007669"/>
    <property type="project" value="InterPro"/>
</dbReference>
<dbReference type="InterPro" id="IPR003593">
    <property type="entry name" value="AAA+_ATPase"/>
</dbReference>
<comment type="subcellular location">
    <subcellularLocation>
        <location evidence="1">Cell membrane</location>
        <topology evidence="1">Multi-pass membrane protein</topology>
    </subcellularLocation>
</comment>
<reference evidence="9 10" key="1">
    <citation type="submission" date="2018-08" db="EMBL/GenBank/DDBJ databases">
        <title>Genome of Clostridium chromiireducens C1, DSM12136.</title>
        <authorList>
            <person name="Xing M."/>
            <person name="Wei Y."/>
            <person name="Ang E.L."/>
            <person name="Zhao H."/>
            <person name="Zhang Y."/>
        </authorList>
    </citation>
    <scope>NUCLEOTIDE SEQUENCE [LARGE SCALE GENOMIC DNA]</scope>
    <source>
        <strain evidence="9 10">C1</strain>
    </source>
</reference>
<evidence type="ECO:0000256" key="6">
    <source>
        <dbReference type="ARBA" id="ARBA00023136"/>
    </source>
</evidence>
<evidence type="ECO:0000313" key="9">
    <source>
        <dbReference type="EMBL" id="RII35484.1"/>
    </source>
</evidence>
<dbReference type="SUPFAM" id="SSF52540">
    <property type="entry name" value="P-loop containing nucleoside triphosphate hydrolases"/>
    <property type="match status" value="1"/>
</dbReference>
<gene>
    <name evidence="9" type="ORF">D2A34_09850</name>
</gene>
<dbReference type="InterPro" id="IPR027417">
    <property type="entry name" value="P-loop_NTPase"/>
</dbReference>
<dbReference type="Gene3D" id="3.40.50.300">
    <property type="entry name" value="P-loop containing nucleotide triphosphate hydrolases"/>
    <property type="match status" value="1"/>
</dbReference>
<feature type="transmembrane region" description="Helical" evidence="7">
    <location>
        <begin position="75"/>
        <end position="95"/>
    </location>
</feature>
<dbReference type="PROSITE" id="PS50893">
    <property type="entry name" value="ABC_TRANSPORTER_2"/>
    <property type="match status" value="1"/>
</dbReference>
<dbReference type="Gene3D" id="1.20.1560.10">
    <property type="entry name" value="ABC transporter type 1, transmembrane domain"/>
    <property type="match status" value="1"/>
</dbReference>
<feature type="transmembrane region" description="Helical" evidence="7">
    <location>
        <begin position="182"/>
        <end position="206"/>
    </location>
</feature>
<dbReference type="InterPro" id="IPR039421">
    <property type="entry name" value="Type_1_exporter"/>
</dbReference>
<evidence type="ECO:0000256" key="5">
    <source>
        <dbReference type="ARBA" id="ARBA00022989"/>
    </source>
</evidence>
<evidence type="ECO:0000259" key="8">
    <source>
        <dbReference type="PROSITE" id="PS50893"/>
    </source>
</evidence>
<keyword evidence="5 7" id="KW-1133">Transmembrane helix</keyword>
<dbReference type="PANTHER" id="PTHR43394:SF1">
    <property type="entry name" value="ATP-BINDING CASSETTE SUB-FAMILY B MEMBER 10, MITOCHONDRIAL"/>
    <property type="match status" value="1"/>
</dbReference>
<keyword evidence="2 7" id="KW-0812">Transmembrane</keyword>
<evidence type="ECO:0000256" key="4">
    <source>
        <dbReference type="ARBA" id="ARBA00022840"/>
    </source>
</evidence>
<dbReference type="GO" id="GO:0005524">
    <property type="term" value="F:ATP binding"/>
    <property type="evidence" value="ECO:0007669"/>
    <property type="project" value="UniProtKB-KW"/>
</dbReference>
<name>A0A399IR07_9CLOT</name>
<comment type="caution">
    <text evidence="9">The sequence shown here is derived from an EMBL/GenBank/DDBJ whole genome shotgun (WGS) entry which is preliminary data.</text>
</comment>
<keyword evidence="4 9" id="KW-0067">ATP-binding</keyword>
<feature type="domain" description="ABC transporter" evidence="8">
    <location>
        <begin position="363"/>
        <end position="604"/>
    </location>
</feature>
<feature type="transmembrane region" description="Helical" evidence="7">
    <location>
        <begin position="269"/>
        <end position="291"/>
    </location>
</feature>
<dbReference type="InterPro" id="IPR017871">
    <property type="entry name" value="ABC_transporter-like_CS"/>
</dbReference>
<dbReference type="Pfam" id="PF00005">
    <property type="entry name" value="ABC_tran"/>
    <property type="match status" value="1"/>
</dbReference>
<dbReference type="GO" id="GO:0005886">
    <property type="term" value="C:plasma membrane"/>
    <property type="evidence" value="ECO:0007669"/>
    <property type="project" value="UniProtKB-SubCell"/>
</dbReference>
<evidence type="ECO:0000256" key="2">
    <source>
        <dbReference type="ARBA" id="ARBA00022692"/>
    </source>
</evidence>
<feature type="transmembrane region" description="Helical" evidence="7">
    <location>
        <begin position="154"/>
        <end position="176"/>
    </location>
</feature>
<dbReference type="InterPro" id="IPR036640">
    <property type="entry name" value="ABC1_TM_sf"/>
</dbReference>
<dbReference type="InterPro" id="IPR003439">
    <property type="entry name" value="ABC_transporter-like_ATP-bd"/>
</dbReference>
<sequence>MKESEKIKHVKQNENKSLRKVFINNFYILKIAWKAYPKRVIADFFMSAIDYFSWIFYTVVFIKYILAAIQYQQSFASIVLFVIGTIIIFSALSFYSNWYTTRFRPITDNILYSKLNEMLFDKATEVELACYEDTNFYNTYTLAIKETDSRISSVLDNVSAILFAVISAIYVSVFMYTVDHYVVLFIAFPLIGNFVFGKIMNNIIYLRDVESVAHRRKMDYVTRIVYLQNYAKEIRLSNIFNVLKSTYEEGYKGVIDVIKKYKVKGITVYYLRDIFTFLFIFQGVLFYSAYGAIVTKTITLSDFGVLASAMVSASWILIGLAEQISTTLKNSLYIENLRKFLDYKPKISENQDGLIPDKKISSIELKNLKFTFPGQKNPVLKNINMRIGAKEKIAIVGHNGAGKTTLVKLLMRLYDPVSGEICANGKNIKDYNVKQYRSLYGTAFQDFQIFSMTIAENVLMRKPENIDDIECVKKALIKSGVYEKVMSLENTIDTVLTREFNDDGVVLSGGEFQKIAIARAFAKSFEIAIFDEPSSALDPIAEYKLYESMMEACKDKTVIFISHRLSSAILADKIYMLENGVIIEEGTHEELMNSEGKYADMFKKQAEQYIEEN</sequence>
<evidence type="ECO:0000313" key="10">
    <source>
        <dbReference type="Proteomes" id="UP000265930"/>
    </source>
</evidence>
<dbReference type="GO" id="GO:0015421">
    <property type="term" value="F:ABC-type oligopeptide transporter activity"/>
    <property type="evidence" value="ECO:0007669"/>
    <property type="project" value="TreeGrafter"/>
</dbReference>
<dbReference type="Proteomes" id="UP000265930">
    <property type="component" value="Unassembled WGS sequence"/>
</dbReference>
<keyword evidence="6 7" id="KW-0472">Membrane</keyword>
<protein>
    <submittedName>
        <fullName evidence="9">ABC transporter ATP-binding protein</fullName>
    </submittedName>
</protein>
<dbReference type="SUPFAM" id="SSF90123">
    <property type="entry name" value="ABC transporter transmembrane region"/>
    <property type="match status" value="1"/>
</dbReference>
<dbReference type="PROSITE" id="PS00211">
    <property type="entry name" value="ABC_TRANSPORTER_1"/>
    <property type="match status" value="1"/>
</dbReference>
<evidence type="ECO:0000256" key="7">
    <source>
        <dbReference type="SAM" id="Phobius"/>
    </source>
</evidence>
<dbReference type="RefSeq" id="WP_119366505.1">
    <property type="nucleotide sequence ID" value="NZ_QXDJ01000002.1"/>
</dbReference>
<organism evidence="9 10">
    <name type="scientific">Clostridium chromiireducens</name>
    <dbReference type="NCBI Taxonomy" id="225345"/>
    <lineage>
        <taxon>Bacteria</taxon>
        <taxon>Bacillati</taxon>
        <taxon>Bacillota</taxon>
        <taxon>Clostridia</taxon>
        <taxon>Eubacteriales</taxon>
        <taxon>Clostridiaceae</taxon>
        <taxon>Clostridium</taxon>
    </lineage>
</organism>
<proteinExistence type="predicted"/>